<proteinExistence type="predicted"/>
<gene>
    <name evidence="1" type="ORF">BDY21DRAFT_344846</name>
</gene>
<protein>
    <submittedName>
        <fullName evidence="1">Uncharacterized protein</fullName>
    </submittedName>
</protein>
<dbReference type="EMBL" id="MU001681">
    <property type="protein sequence ID" value="KAF2457073.1"/>
    <property type="molecule type" value="Genomic_DNA"/>
</dbReference>
<dbReference type="Proteomes" id="UP000799766">
    <property type="component" value="Unassembled WGS sequence"/>
</dbReference>
<sequence length="84" mass="9143">MHSPPLQLLVEDLLGTVVALLALQGHHFHYEFPIFLFLPCDALDDILAGKYKSFGPPGDKLPAHSLVDTLFVPSCLDGLNEESG</sequence>
<reference evidence="1" key="1">
    <citation type="journal article" date="2020" name="Stud. Mycol.">
        <title>101 Dothideomycetes genomes: a test case for predicting lifestyles and emergence of pathogens.</title>
        <authorList>
            <person name="Haridas S."/>
            <person name="Albert R."/>
            <person name="Binder M."/>
            <person name="Bloem J."/>
            <person name="Labutti K."/>
            <person name="Salamov A."/>
            <person name="Andreopoulos B."/>
            <person name="Baker S."/>
            <person name="Barry K."/>
            <person name="Bills G."/>
            <person name="Bluhm B."/>
            <person name="Cannon C."/>
            <person name="Castanera R."/>
            <person name="Culley D."/>
            <person name="Daum C."/>
            <person name="Ezra D."/>
            <person name="Gonzalez J."/>
            <person name="Henrissat B."/>
            <person name="Kuo A."/>
            <person name="Liang C."/>
            <person name="Lipzen A."/>
            <person name="Lutzoni F."/>
            <person name="Magnuson J."/>
            <person name="Mondo S."/>
            <person name="Nolan M."/>
            <person name="Ohm R."/>
            <person name="Pangilinan J."/>
            <person name="Park H.-J."/>
            <person name="Ramirez L."/>
            <person name="Alfaro M."/>
            <person name="Sun H."/>
            <person name="Tritt A."/>
            <person name="Yoshinaga Y."/>
            <person name="Zwiers L.-H."/>
            <person name="Turgeon B."/>
            <person name="Goodwin S."/>
            <person name="Spatafora J."/>
            <person name="Crous P."/>
            <person name="Grigoriev I."/>
        </authorList>
    </citation>
    <scope>NUCLEOTIDE SEQUENCE</scope>
    <source>
        <strain evidence="1">ATCC 16933</strain>
    </source>
</reference>
<accession>A0A6A6P0T3</accession>
<evidence type="ECO:0000313" key="2">
    <source>
        <dbReference type="Proteomes" id="UP000799766"/>
    </source>
</evidence>
<keyword evidence="2" id="KW-1185">Reference proteome</keyword>
<dbReference type="AlphaFoldDB" id="A0A6A6P0T3"/>
<evidence type="ECO:0000313" key="1">
    <source>
        <dbReference type="EMBL" id="KAF2457073.1"/>
    </source>
</evidence>
<organism evidence="1 2">
    <name type="scientific">Lineolata rhizophorae</name>
    <dbReference type="NCBI Taxonomy" id="578093"/>
    <lineage>
        <taxon>Eukaryota</taxon>
        <taxon>Fungi</taxon>
        <taxon>Dikarya</taxon>
        <taxon>Ascomycota</taxon>
        <taxon>Pezizomycotina</taxon>
        <taxon>Dothideomycetes</taxon>
        <taxon>Dothideomycetes incertae sedis</taxon>
        <taxon>Lineolatales</taxon>
        <taxon>Lineolataceae</taxon>
        <taxon>Lineolata</taxon>
    </lineage>
</organism>
<name>A0A6A6P0T3_9PEZI</name>